<comment type="caution">
    <text evidence="3">The sequence shown here is derived from an EMBL/GenBank/DDBJ whole genome shotgun (WGS) entry which is preliminary data.</text>
</comment>
<gene>
    <name evidence="3" type="ORF">Tsubulata_050613</name>
</gene>
<keyword evidence="1" id="KW-0479">Metal-binding</keyword>
<dbReference type="PANTHER" id="PTHR31286:SF99">
    <property type="entry name" value="DUF4283 DOMAIN-CONTAINING PROTEIN"/>
    <property type="match status" value="1"/>
</dbReference>
<dbReference type="InterPro" id="IPR025836">
    <property type="entry name" value="Zn_knuckle_CX2CX4HX4C"/>
</dbReference>
<dbReference type="InterPro" id="IPR036875">
    <property type="entry name" value="Znf_CCHC_sf"/>
</dbReference>
<name>A0A9Q0G865_9ROSI</name>
<dbReference type="InterPro" id="IPR040256">
    <property type="entry name" value="At4g02000-like"/>
</dbReference>
<dbReference type="GO" id="GO:0008270">
    <property type="term" value="F:zinc ion binding"/>
    <property type="evidence" value="ECO:0007669"/>
    <property type="project" value="UniProtKB-KW"/>
</dbReference>
<reference evidence="3" key="1">
    <citation type="submission" date="2022-02" db="EMBL/GenBank/DDBJ databases">
        <authorList>
            <person name="Henning P.M."/>
            <person name="McCubbin A.G."/>
            <person name="Shore J.S."/>
        </authorList>
    </citation>
    <scope>NUCLEOTIDE SEQUENCE</scope>
    <source>
        <strain evidence="3">F60SS</strain>
        <tissue evidence="3">Leaves</tissue>
    </source>
</reference>
<dbReference type="OrthoDB" id="1096772at2759"/>
<dbReference type="PROSITE" id="PS50158">
    <property type="entry name" value="ZF_CCHC"/>
    <property type="match status" value="1"/>
</dbReference>
<dbReference type="Pfam" id="PF14392">
    <property type="entry name" value="zf-CCHC_4"/>
    <property type="match status" value="1"/>
</dbReference>
<organism evidence="3 4">
    <name type="scientific">Turnera subulata</name>
    <dbReference type="NCBI Taxonomy" id="218843"/>
    <lineage>
        <taxon>Eukaryota</taxon>
        <taxon>Viridiplantae</taxon>
        <taxon>Streptophyta</taxon>
        <taxon>Embryophyta</taxon>
        <taxon>Tracheophyta</taxon>
        <taxon>Spermatophyta</taxon>
        <taxon>Magnoliopsida</taxon>
        <taxon>eudicotyledons</taxon>
        <taxon>Gunneridae</taxon>
        <taxon>Pentapetalae</taxon>
        <taxon>rosids</taxon>
        <taxon>fabids</taxon>
        <taxon>Malpighiales</taxon>
        <taxon>Passifloraceae</taxon>
        <taxon>Turnera</taxon>
    </lineage>
</organism>
<accession>A0A9Q0G865</accession>
<keyword evidence="1" id="KW-0863">Zinc-finger</keyword>
<keyword evidence="1" id="KW-0862">Zinc</keyword>
<keyword evidence="4" id="KW-1185">Reference proteome</keyword>
<evidence type="ECO:0000259" key="2">
    <source>
        <dbReference type="PROSITE" id="PS50158"/>
    </source>
</evidence>
<evidence type="ECO:0000256" key="1">
    <source>
        <dbReference type="PROSITE-ProRule" id="PRU00047"/>
    </source>
</evidence>
<dbReference type="AlphaFoldDB" id="A0A9Q0G865"/>
<dbReference type="EMBL" id="JAKUCV010001693">
    <property type="protein sequence ID" value="KAJ4845374.1"/>
    <property type="molecule type" value="Genomic_DNA"/>
</dbReference>
<dbReference type="GO" id="GO:0003676">
    <property type="term" value="F:nucleic acid binding"/>
    <property type="evidence" value="ECO:0007669"/>
    <property type="project" value="InterPro"/>
</dbReference>
<proteinExistence type="predicted"/>
<protein>
    <recommendedName>
        <fullName evidence="2">CCHC-type domain-containing protein</fullName>
    </recommendedName>
</protein>
<feature type="domain" description="CCHC-type" evidence="2">
    <location>
        <begin position="122"/>
        <end position="137"/>
    </location>
</feature>
<sequence length="236" mass="26179">MLCSRLQRLWGLHGGPWVVLDHYLTVEPWQPNFDPASHRVTSVVAWIRVPGLSTELFQLAILKEIGNRIGRFLRVDYSTQKTERGRFAKAAVDLDLSKPLQTEACVDGIWYTIKYENLPNVCFECGRAGHDMSHCPSRLSGVSSPTGPVPGDVSMDTEGPAVKGSHDRMSKGAVPPRLQNMASGCLFHQGSGLRLRSRFSPSSRVLRIVARARLVAPGSELLRRLMTSRLGKCFLQ</sequence>
<dbReference type="Proteomes" id="UP001141552">
    <property type="component" value="Unassembled WGS sequence"/>
</dbReference>
<dbReference type="PANTHER" id="PTHR31286">
    <property type="entry name" value="GLYCINE-RICH CELL WALL STRUCTURAL PROTEIN 1.8-LIKE"/>
    <property type="match status" value="1"/>
</dbReference>
<evidence type="ECO:0000313" key="4">
    <source>
        <dbReference type="Proteomes" id="UP001141552"/>
    </source>
</evidence>
<dbReference type="SUPFAM" id="SSF57756">
    <property type="entry name" value="Retrovirus zinc finger-like domains"/>
    <property type="match status" value="1"/>
</dbReference>
<dbReference type="InterPro" id="IPR001878">
    <property type="entry name" value="Znf_CCHC"/>
</dbReference>
<reference evidence="3" key="2">
    <citation type="journal article" date="2023" name="Plants (Basel)">
        <title>Annotation of the Turnera subulata (Passifloraceae) Draft Genome Reveals the S-Locus Evolved after the Divergence of Turneroideae from Passifloroideae in a Stepwise Manner.</title>
        <authorList>
            <person name="Henning P.M."/>
            <person name="Roalson E.H."/>
            <person name="Mir W."/>
            <person name="McCubbin A.G."/>
            <person name="Shore J.S."/>
        </authorList>
    </citation>
    <scope>NUCLEOTIDE SEQUENCE</scope>
    <source>
        <strain evidence="3">F60SS</strain>
    </source>
</reference>
<evidence type="ECO:0000313" key="3">
    <source>
        <dbReference type="EMBL" id="KAJ4845374.1"/>
    </source>
</evidence>